<reference evidence="2 3" key="1">
    <citation type="journal article" date="2016" name="Mol. Biol. Evol.">
        <title>Comparative Genomics of Early-Diverging Mushroom-Forming Fungi Provides Insights into the Origins of Lignocellulose Decay Capabilities.</title>
        <authorList>
            <person name="Nagy L.G."/>
            <person name="Riley R."/>
            <person name="Tritt A."/>
            <person name="Adam C."/>
            <person name="Daum C."/>
            <person name="Floudas D."/>
            <person name="Sun H."/>
            <person name="Yadav J.S."/>
            <person name="Pangilinan J."/>
            <person name="Larsson K.H."/>
            <person name="Matsuura K."/>
            <person name="Barry K."/>
            <person name="Labutti K."/>
            <person name="Kuo R."/>
            <person name="Ohm R.A."/>
            <person name="Bhattacharya S.S."/>
            <person name="Shirouzu T."/>
            <person name="Yoshinaga Y."/>
            <person name="Martin F.M."/>
            <person name="Grigoriev I.V."/>
            <person name="Hibbett D.S."/>
        </authorList>
    </citation>
    <scope>NUCLEOTIDE SEQUENCE [LARGE SCALE GENOMIC DNA]</scope>
    <source>
        <strain evidence="2 3">HHB10207 ss-3</strain>
    </source>
</reference>
<keyword evidence="3" id="KW-1185">Reference proteome</keyword>
<dbReference type="Proteomes" id="UP000076798">
    <property type="component" value="Unassembled WGS sequence"/>
</dbReference>
<proteinExistence type="predicted"/>
<organism evidence="2 3">
    <name type="scientific">Sistotremastrum suecicum HHB10207 ss-3</name>
    <dbReference type="NCBI Taxonomy" id="1314776"/>
    <lineage>
        <taxon>Eukaryota</taxon>
        <taxon>Fungi</taxon>
        <taxon>Dikarya</taxon>
        <taxon>Basidiomycota</taxon>
        <taxon>Agaricomycotina</taxon>
        <taxon>Agaricomycetes</taxon>
        <taxon>Sistotremastrales</taxon>
        <taxon>Sistotremastraceae</taxon>
        <taxon>Sistotremastrum</taxon>
    </lineage>
</organism>
<dbReference type="Pfam" id="PF14027">
    <property type="entry name" value="Questin_oxidase"/>
    <property type="match status" value="1"/>
</dbReference>
<dbReference type="GO" id="GO:0016491">
    <property type="term" value="F:oxidoreductase activity"/>
    <property type="evidence" value="ECO:0007669"/>
    <property type="project" value="UniProtKB-KW"/>
</dbReference>
<sequence>MASDHPLRLTNHGILDLGLPDSKEVAQNLLWKDHVTRHCFFNDIGFLNHISHHLLAAYDLGADEVVLGAAERVGDEKPQRLIDYYLEDDTSASVPKPGEITDENWKTWLGQHSAYQAYIPFYLNRLEKLGVAEVLERYIFADEVNGEDTRMLVRVFVQIFHVFITIAYGIEFGSNHLIAQGLAQAAAQTIIPPLEPIFPSSPNPSVSSPSPIHQNGTATPQEASTSLLGLLEHIQSSPVFTPPPFIPKEFILSVIIRTLGDGKVASAIHTLSKSYTFIHSSEAKPESDGEIAQKVEEIIWISTLMTFSTSIPPSPSPHRPRPRIDFYIIHLLTASLFLPILFSQSSAFPNSAIPSRKNRRKILQHFVPLILVVNVLRGRPRVDPEVIMSRRLTIPKFVVDASSLSNGDVLGDEKDEDVRVEVGDPWPYLIKSILPNPEAHVLKGLRSLLYAHRTYKSTPDLLIPSSSSATCDTTTNISKSNSTTSTLDPTVFARSAILLADIAGWQPPPSVPSSVEGEVAVPSRGLDRSGLGWREAWIGEGAGEVFGNPWED</sequence>
<accession>A0A165XTW4</accession>
<dbReference type="PANTHER" id="PTHR35870">
    <property type="entry name" value="PROTEIN, PUTATIVE (AFU_ORTHOLOGUE AFUA_5G03330)-RELATED"/>
    <property type="match status" value="1"/>
</dbReference>
<dbReference type="STRING" id="1314776.A0A165XTW4"/>
<dbReference type="AlphaFoldDB" id="A0A165XTW4"/>
<protein>
    <submittedName>
        <fullName evidence="2">Uncharacterized protein</fullName>
    </submittedName>
</protein>
<keyword evidence="1" id="KW-0560">Oxidoreductase</keyword>
<evidence type="ECO:0000313" key="3">
    <source>
        <dbReference type="Proteomes" id="UP000076798"/>
    </source>
</evidence>
<gene>
    <name evidence="2" type="ORF">SISSUDRAFT_1055380</name>
</gene>
<evidence type="ECO:0000313" key="2">
    <source>
        <dbReference type="EMBL" id="KZT32543.1"/>
    </source>
</evidence>
<dbReference type="InterPro" id="IPR025337">
    <property type="entry name" value="Questin_oxidase-like"/>
</dbReference>
<evidence type="ECO:0000256" key="1">
    <source>
        <dbReference type="ARBA" id="ARBA00023002"/>
    </source>
</evidence>
<dbReference type="OrthoDB" id="10004862at2759"/>
<dbReference type="EMBL" id="KV428320">
    <property type="protein sequence ID" value="KZT32543.1"/>
    <property type="molecule type" value="Genomic_DNA"/>
</dbReference>
<dbReference type="PANTHER" id="PTHR35870:SF1">
    <property type="entry name" value="PROTEIN, PUTATIVE (AFU_ORTHOLOGUE AFUA_5G03330)-RELATED"/>
    <property type="match status" value="1"/>
</dbReference>
<name>A0A165XTW4_9AGAM</name>